<dbReference type="GO" id="GO:0003700">
    <property type="term" value="F:DNA-binding transcription factor activity"/>
    <property type="evidence" value="ECO:0007669"/>
    <property type="project" value="InterPro"/>
</dbReference>
<dbReference type="RefSeq" id="WP_149850851.1">
    <property type="nucleotide sequence ID" value="NZ_VUOB01000031.1"/>
</dbReference>
<dbReference type="InterPro" id="IPR036388">
    <property type="entry name" value="WH-like_DNA-bd_sf"/>
</dbReference>
<comment type="caution">
    <text evidence="6">The sequence shown here is derived from an EMBL/GenBank/DDBJ whole genome shotgun (WGS) entry which is preliminary data.</text>
</comment>
<evidence type="ECO:0000256" key="3">
    <source>
        <dbReference type="ARBA" id="ARBA00023125"/>
    </source>
</evidence>
<comment type="similarity">
    <text evidence="1">Belongs to the LysR transcriptional regulatory family.</text>
</comment>
<dbReference type="Pfam" id="PF00126">
    <property type="entry name" value="HTH_1"/>
    <property type="match status" value="1"/>
</dbReference>
<protein>
    <submittedName>
        <fullName evidence="6">LysR family transcriptional regulator</fullName>
    </submittedName>
</protein>
<dbReference type="Gene3D" id="1.10.10.10">
    <property type="entry name" value="Winged helix-like DNA-binding domain superfamily/Winged helix DNA-binding domain"/>
    <property type="match status" value="1"/>
</dbReference>
<gene>
    <name evidence="6" type="ORF">F0L68_18460</name>
</gene>
<keyword evidence="7" id="KW-1185">Reference proteome</keyword>
<dbReference type="PROSITE" id="PS50931">
    <property type="entry name" value="HTH_LYSR"/>
    <property type="match status" value="1"/>
</dbReference>
<organism evidence="6 7">
    <name type="scientific">Solihabitans fulvus</name>
    <dbReference type="NCBI Taxonomy" id="1892852"/>
    <lineage>
        <taxon>Bacteria</taxon>
        <taxon>Bacillati</taxon>
        <taxon>Actinomycetota</taxon>
        <taxon>Actinomycetes</taxon>
        <taxon>Pseudonocardiales</taxon>
        <taxon>Pseudonocardiaceae</taxon>
        <taxon>Solihabitans</taxon>
    </lineage>
</organism>
<dbReference type="InterPro" id="IPR000847">
    <property type="entry name" value="LysR_HTH_N"/>
</dbReference>
<evidence type="ECO:0000256" key="4">
    <source>
        <dbReference type="ARBA" id="ARBA00023163"/>
    </source>
</evidence>
<keyword evidence="3" id="KW-0238">DNA-binding</keyword>
<dbReference type="Gene3D" id="3.40.190.10">
    <property type="entry name" value="Periplasmic binding protein-like II"/>
    <property type="match status" value="2"/>
</dbReference>
<dbReference type="PANTHER" id="PTHR30346:SF30">
    <property type="entry name" value="SMALL NEUTRAL PROTEASE REGULATORY PROTEIN"/>
    <property type="match status" value="1"/>
</dbReference>
<keyword evidence="4" id="KW-0804">Transcription</keyword>
<dbReference type="SUPFAM" id="SSF53850">
    <property type="entry name" value="Periplasmic binding protein-like II"/>
    <property type="match status" value="1"/>
</dbReference>
<dbReference type="InterPro" id="IPR036390">
    <property type="entry name" value="WH_DNA-bd_sf"/>
</dbReference>
<dbReference type="CDD" id="cd08414">
    <property type="entry name" value="PBP2_LTTR_aromatics_like"/>
    <property type="match status" value="1"/>
</dbReference>
<sequence length="316" mass="34175">MQLEVRHLRIICAIAESGSLGKAAAAMRLSQPGLTAQLRRIEAMLGGELFERHASGVTPTHFGELVLTRARAVLPTMDELLRSTRVAAGTGRATAQRLRLGSINAPLLGGLIAALRSVFPDAEVTSRAEGSPLPLVEDIAAGRLEAAVVGDTPGYDLPPHADVVLRPIVTEPVFVLLPDKHPLAALDEVHLADLAEDDWALPHPDNDRTREYWATAFNRTGLPMHVPYEAEGRLVAEIVRCGHAISLCQPTFDEVPGVAVRPIAGDPLWYRHLLAWHRDGPLAGHGEVMARHAADAYAAASTRNPAYPRWLARRSP</sequence>
<dbReference type="GO" id="GO:0032993">
    <property type="term" value="C:protein-DNA complex"/>
    <property type="evidence" value="ECO:0007669"/>
    <property type="project" value="TreeGrafter"/>
</dbReference>
<dbReference type="Proteomes" id="UP000323454">
    <property type="component" value="Unassembled WGS sequence"/>
</dbReference>
<keyword evidence="2" id="KW-0805">Transcription regulation</keyword>
<evidence type="ECO:0000259" key="5">
    <source>
        <dbReference type="PROSITE" id="PS50931"/>
    </source>
</evidence>
<dbReference type="PANTHER" id="PTHR30346">
    <property type="entry name" value="TRANSCRIPTIONAL DUAL REGULATOR HCAR-RELATED"/>
    <property type="match status" value="1"/>
</dbReference>
<reference evidence="6 7" key="2">
    <citation type="submission" date="2019-09" db="EMBL/GenBank/DDBJ databases">
        <authorList>
            <person name="Jin C."/>
        </authorList>
    </citation>
    <scope>NUCLEOTIDE SEQUENCE [LARGE SCALE GENOMIC DNA]</scope>
    <source>
        <strain evidence="6 7">AN110305</strain>
    </source>
</reference>
<name>A0A5B2XE49_9PSEU</name>
<dbReference type="EMBL" id="VUOB01000031">
    <property type="protein sequence ID" value="KAA2261052.1"/>
    <property type="molecule type" value="Genomic_DNA"/>
</dbReference>
<dbReference type="Pfam" id="PF03466">
    <property type="entry name" value="LysR_substrate"/>
    <property type="match status" value="1"/>
</dbReference>
<accession>A0A5B2XE49</accession>
<dbReference type="PRINTS" id="PR00039">
    <property type="entry name" value="HTHLYSR"/>
</dbReference>
<evidence type="ECO:0000313" key="7">
    <source>
        <dbReference type="Proteomes" id="UP000323454"/>
    </source>
</evidence>
<feature type="domain" description="HTH lysR-type" evidence="5">
    <location>
        <begin position="3"/>
        <end position="60"/>
    </location>
</feature>
<dbReference type="SUPFAM" id="SSF46785">
    <property type="entry name" value="Winged helix' DNA-binding domain"/>
    <property type="match status" value="1"/>
</dbReference>
<dbReference type="InterPro" id="IPR005119">
    <property type="entry name" value="LysR_subst-bd"/>
</dbReference>
<evidence type="ECO:0000256" key="1">
    <source>
        <dbReference type="ARBA" id="ARBA00009437"/>
    </source>
</evidence>
<evidence type="ECO:0000313" key="6">
    <source>
        <dbReference type="EMBL" id="KAA2261052.1"/>
    </source>
</evidence>
<proteinExistence type="inferred from homology"/>
<dbReference type="GO" id="GO:0003677">
    <property type="term" value="F:DNA binding"/>
    <property type="evidence" value="ECO:0007669"/>
    <property type="project" value="UniProtKB-KW"/>
</dbReference>
<dbReference type="AlphaFoldDB" id="A0A5B2XE49"/>
<dbReference type="OrthoDB" id="3171102at2"/>
<reference evidence="6 7" key="1">
    <citation type="submission" date="2019-09" db="EMBL/GenBank/DDBJ databases">
        <title>Goodfellowia gen. nov., a new genus of the Pseudonocardineae related to Actinoalloteichus, containing Goodfellowia coeruleoviolacea gen. nov., comb. nov. gen. nov., comb. nov.</title>
        <authorList>
            <person name="Labeda D."/>
        </authorList>
    </citation>
    <scope>NUCLEOTIDE SEQUENCE [LARGE SCALE GENOMIC DNA]</scope>
    <source>
        <strain evidence="6 7">AN110305</strain>
    </source>
</reference>
<evidence type="ECO:0000256" key="2">
    <source>
        <dbReference type="ARBA" id="ARBA00023015"/>
    </source>
</evidence>